<reference evidence="1" key="1">
    <citation type="submission" date="2020-12" db="EMBL/GenBank/DDBJ databases">
        <title>WGS assembly of Carya illinoinensis cv. Pawnee.</title>
        <authorList>
            <person name="Platts A."/>
            <person name="Shu S."/>
            <person name="Wright S."/>
            <person name="Barry K."/>
            <person name="Edger P."/>
            <person name="Pires J.C."/>
            <person name="Schmutz J."/>
        </authorList>
    </citation>
    <scope>NUCLEOTIDE SEQUENCE</scope>
    <source>
        <tissue evidence="1">Leaf</tissue>
    </source>
</reference>
<proteinExistence type="predicted"/>
<keyword evidence="2" id="KW-1185">Reference proteome</keyword>
<dbReference type="EMBL" id="CM031816">
    <property type="protein sequence ID" value="KAG6643826.1"/>
    <property type="molecule type" value="Genomic_DNA"/>
</dbReference>
<name>A0A8T1PH76_CARIL</name>
<protein>
    <submittedName>
        <fullName evidence="1">Uncharacterized protein</fullName>
    </submittedName>
</protein>
<sequence>MISGQLILDKACQYRTCSGRVAGTLSVSIPHLIKPVNTSVLRFNNKFATGKEQLVDYDGHYDRFELSSPTMKFLGVCRCL</sequence>
<accession>A0A8T1PH76</accession>
<organism evidence="1 2">
    <name type="scientific">Carya illinoinensis</name>
    <name type="common">Pecan</name>
    <dbReference type="NCBI Taxonomy" id="32201"/>
    <lineage>
        <taxon>Eukaryota</taxon>
        <taxon>Viridiplantae</taxon>
        <taxon>Streptophyta</taxon>
        <taxon>Embryophyta</taxon>
        <taxon>Tracheophyta</taxon>
        <taxon>Spermatophyta</taxon>
        <taxon>Magnoliopsida</taxon>
        <taxon>eudicotyledons</taxon>
        <taxon>Gunneridae</taxon>
        <taxon>Pentapetalae</taxon>
        <taxon>rosids</taxon>
        <taxon>fabids</taxon>
        <taxon>Fagales</taxon>
        <taxon>Juglandaceae</taxon>
        <taxon>Carya</taxon>
    </lineage>
</organism>
<dbReference type="Proteomes" id="UP000811609">
    <property type="component" value="Chromosome 8"/>
</dbReference>
<comment type="caution">
    <text evidence="1">The sequence shown here is derived from an EMBL/GenBank/DDBJ whole genome shotgun (WGS) entry which is preliminary data.</text>
</comment>
<dbReference type="AlphaFoldDB" id="A0A8T1PH76"/>
<gene>
    <name evidence="1" type="ORF">CIPAW_08G013500</name>
</gene>
<evidence type="ECO:0000313" key="2">
    <source>
        <dbReference type="Proteomes" id="UP000811609"/>
    </source>
</evidence>
<evidence type="ECO:0000313" key="1">
    <source>
        <dbReference type="EMBL" id="KAG6643826.1"/>
    </source>
</evidence>